<dbReference type="EMBL" id="CM047944">
    <property type="protein sequence ID" value="KAI9899264.1"/>
    <property type="molecule type" value="Genomic_DNA"/>
</dbReference>
<sequence length="1562" mass="174339">MSAAPYWGQLPGPKIIKHQRIPDDDGDTSLAASAGLRANRSSVQTARSDVPTETTFSPQDLESPTSPTFRPYGLAPRPPSFQRALADSGLSEAPVRSSRRSSSNPNYRSNYVGREPAYAQNSQALPASSRLQQGRVASTSAVPAPKKSGGADQLKAHKAADTMDVDLGDSYPRFNNGSTHPYGATAAPGPSNPSRRASIGGAERRKNMTKEEKRARMEAAERRARERQARERYAKELYAMQPRQPAAEARSASPPDAEPILQASSTQASEPDISQEDPVFRDQTVSYAPLPRPLPTEPRRPSPLIPDEPEEEEEEPQPTGFISTYTYDPEPVPEPVLPKRNLSFRERTAAQEDASNKLKKNPPDDPWYRLRMEAERKSLDGLERQPPQQPPQPLPQQLPQQMPQHRAPTVTSDPSRRYGAPPITQAREAPPAQGNRGAAMYAEDYDVQGIQRRATEPGQRRQSMSAADPYSAAAPIAPVFQRDPPIRAPAQEPAMPRQSLAMEEGYTTEGSAQPRDPQTMQPGDGLYSPPEWLDEWRKAPVGILSGHMLNLGDKSPPSSEKNKAWWEDGGRRRSGSFGSTPRKAEAYDGEYDDTNSTTRFKPPLYLECGPLLRYCGLRQDKVATKSSRGTTGERDRELWRGSIMIVTRDGSSSYEIAPILRLFVQDMELLPAAPHYVNGELSPEYVDPIAGHPKMGRRGETLFVRPVEHLDESRDLSQVEDDDGLFESTRSPGDVLPPDGSDDYHGSYSSRRKRIDIDGEKVQKYKDIRGFRLHAEHGVTFWRFNIEIELRDKQQRIAYRINRGPAMAFWVPAKGRSMNVMFHSCNGFSIDVNPDDVSGPDPMWRDVLNTHQTRPFHVMVGGGNQIYNDSIVDDCSLFMEWLDIKNPTQRRNAPFTPDMQDQLEDYYLDHYCQWFSSGLFGLANSQIPMVNICNDHDFYDSFGSYPYRDMKSPVMSGVGAVAFKYYMLFQHQSIMPETDKSEQSWVTGIEPGPFVNELSRSVYVSLGSRMALLAADTRTERTEQDIITDKTWEKIINRLYAEVRRGQVDHLLVVLPVPIAYPRLAWLEKALSSRAMDPIKSLGRRGLLGKALNDIDSGTQVIDDLSDHWTAKNHKAERKIVIEDLQDLAIDKSLRITILSGDVQLAAAGQLYSNPKMNLPKHKDPRYMPNIVSSGITDSPPTNLMADVINRRDKIHHLDKETDEAMIPLFQTGVDGKPRNNKRLLPHRNWCSIRQWEPGSTPPPSPPESSHEDSATPPPPPSRGGSLLRRLSFSGSRPRLDMSRESVRGPRPPIANTNSGGGLFRSLSRRNSTSDADRPGKLTRTLSWGRGDGDAVKRPGFLSGLMRRSSQSRPSIADSNGQWAPESDIEDYDSDQRLPGQPRPMGLRGGAVHDEYSDGDEANFTTRPPPRAQTFAGPEDQADEEFIPKPFHRTPTGLTTKQLRKAENFEVDLEGGLDVCFNVEVNSKDPTGITVPYRLLVPKLFYEYTPDDALPPDEQPTGLKRLLSLSKKKEVKEPDPKPPTPERESPPNHYPPSSLPPQFRVLPQPSTAQASHGRQGYP</sequence>
<name>A0ACC0UYQ1_9HYPO</name>
<comment type="caution">
    <text evidence="1">The sequence shown here is derived from an EMBL/GenBank/DDBJ whole genome shotgun (WGS) entry which is preliminary data.</text>
</comment>
<protein>
    <submittedName>
        <fullName evidence="1">Uncharacterized protein</fullName>
    </submittedName>
</protein>
<evidence type="ECO:0000313" key="2">
    <source>
        <dbReference type="Proteomes" id="UP001163324"/>
    </source>
</evidence>
<proteinExistence type="predicted"/>
<dbReference type="Proteomes" id="UP001163324">
    <property type="component" value="Chromosome 5"/>
</dbReference>
<organism evidence="1 2">
    <name type="scientific">Trichothecium roseum</name>
    <dbReference type="NCBI Taxonomy" id="47278"/>
    <lineage>
        <taxon>Eukaryota</taxon>
        <taxon>Fungi</taxon>
        <taxon>Dikarya</taxon>
        <taxon>Ascomycota</taxon>
        <taxon>Pezizomycotina</taxon>
        <taxon>Sordariomycetes</taxon>
        <taxon>Hypocreomycetidae</taxon>
        <taxon>Hypocreales</taxon>
        <taxon>Hypocreales incertae sedis</taxon>
        <taxon>Trichothecium</taxon>
    </lineage>
</organism>
<accession>A0ACC0UYQ1</accession>
<keyword evidence="2" id="KW-1185">Reference proteome</keyword>
<reference evidence="1" key="1">
    <citation type="submission" date="2022-10" db="EMBL/GenBank/DDBJ databases">
        <title>Complete Genome of Trichothecium roseum strain YXFP-22015, a Plant Pathogen Isolated from Citrus.</title>
        <authorList>
            <person name="Wang Y."/>
            <person name="Zhu L."/>
        </authorList>
    </citation>
    <scope>NUCLEOTIDE SEQUENCE</scope>
    <source>
        <strain evidence="1">YXFP-22015</strain>
    </source>
</reference>
<evidence type="ECO:0000313" key="1">
    <source>
        <dbReference type="EMBL" id="KAI9899264.1"/>
    </source>
</evidence>
<gene>
    <name evidence="1" type="ORF">N3K66_005725</name>
</gene>